<name>X0T2N7_9ZZZZ</name>
<sequence>MTQLELARDGIISPQMELVAQHEGIEAKFIRQGIAAGTIVIPANTRHTDLVPCGIGQGLKTKVNANIGTSSDFG</sequence>
<organism evidence="1">
    <name type="scientific">marine sediment metagenome</name>
    <dbReference type="NCBI Taxonomy" id="412755"/>
    <lineage>
        <taxon>unclassified sequences</taxon>
        <taxon>metagenomes</taxon>
        <taxon>ecological metagenomes</taxon>
    </lineage>
</organism>
<protein>
    <recommendedName>
        <fullName evidence="2">Thiamine biosynthesis protein ThiC</fullName>
    </recommendedName>
</protein>
<dbReference type="GO" id="GO:0009228">
    <property type="term" value="P:thiamine biosynthetic process"/>
    <property type="evidence" value="ECO:0007669"/>
    <property type="project" value="InterPro"/>
</dbReference>
<proteinExistence type="predicted"/>
<evidence type="ECO:0000313" key="1">
    <source>
        <dbReference type="EMBL" id="GAF81606.1"/>
    </source>
</evidence>
<dbReference type="EMBL" id="BARS01004656">
    <property type="protein sequence ID" value="GAF81606.1"/>
    <property type="molecule type" value="Genomic_DNA"/>
</dbReference>
<evidence type="ECO:0008006" key="2">
    <source>
        <dbReference type="Google" id="ProtNLM"/>
    </source>
</evidence>
<dbReference type="PANTHER" id="PTHR30557">
    <property type="entry name" value="THIAMINE BIOSYNTHESIS PROTEIN THIC"/>
    <property type="match status" value="1"/>
</dbReference>
<dbReference type="InterPro" id="IPR002817">
    <property type="entry name" value="ThiC/BzaA/B"/>
</dbReference>
<comment type="caution">
    <text evidence="1">The sequence shown here is derived from an EMBL/GenBank/DDBJ whole genome shotgun (WGS) entry which is preliminary data.</text>
</comment>
<dbReference type="PANTHER" id="PTHR30557:SF1">
    <property type="entry name" value="PHOSPHOMETHYLPYRIMIDINE SYNTHASE, CHLOROPLASTIC"/>
    <property type="match status" value="1"/>
</dbReference>
<dbReference type="GO" id="GO:0051536">
    <property type="term" value="F:iron-sulfur cluster binding"/>
    <property type="evidence" value="ECO:0007669"/>
    <property type="project" value="InterPro"/>
</dbReference>
<dbReference type="AlphaFoldDB" id="X0T2N7"/>
<gene>
    <name evidence="1" type="ORF">S01H1_09113</name>
</gene>
<reference evidence="1" key="1">
    <citation type="journal article" date="2014" name="Front. Microbiol.">
        <title>High frequency of phylogenetically diverse reductive dehalogenase-homologous genes in deep subseafloor sedimentary metagenomes.</title>
        <authorList>
            <person name="Kawai M."/>
            <person name="Futagami T."/>
            <person name="Toyoda A."/>
            <person name="Takaki Y."/>
            <person name="Nishi S."/>
            <person name="Hori S."/>
            <person name="Arai W."/>
            <person name="Tsubouchi T."/>
            <person name="Morono Y."/>
            <person name="Uchiyama I."/>
            <person name="Ito T."/>
            <person name="Fujiyama A."/>
            <person name="Inagaki F."/>
            <person name="Takami H."/>
        </authorList>
    </citation>
    <scope>NUCLEOTIDE SEQUENCE</scope>
    <source>
        <strain evidence="1">Expedition CK06-06</strain>
    </source>
</reference>
<dbReference type="Pfam" id="PF01964">
    <property type="entry name" value="ThiC_Rad_SAM"/>
    <property type="match status" value="1"/>
</dbReference>
<feature type="non-terminal residue" evidence="1">
    <location>
        <position position="74"/>
    </location>
</feature>
<accession>X0T2N7</accession>